<gene>
    <name evidence="2" type="primary">OSJNBb0007E22.15</name>
</gene>
<dbReference type="AlphaFoldDB" id="Q10GW6"/>
<organism evidence="2 3">
    <name type="scientific">Oryza sativa subsp. japonica</name>
    <name type="common">Rice</name>
    <dbReference type="NCBI Taxonomy" id="39947"/>
    <lineage>
        <taxon>Eukaryota</taxon>
        <taxon>Viridiplantae</taxon>
        <taxon>Streptophyta</taxon>
        <taxon>Embryophyta</taxon>
        <taxon>Tracheophyta</taxon>
        <taxon>Spermatophyta</taxon>
        <taxon>Magnoliopsida</taxon>
        <taxon>Liliopsida</taxon>
        <taxon>Poales</taxon>
        <taxon>Poaceae</taxon>
        <taxon>BOP clade</taxon>
        <taxon>Oryzoideae</taxon>
        <taxon>Oryzeae</taxon>
        <taxon>Oryzinae</taxon>
        <taxon>Oryza</taxon>
        <taxon>Oryza sativa</taxon>
    </lineage>
</organism>
<accession>Q10GW6</accession>
<reference evidence="3" key="2">
    <citation type="journal article" date="2008" name="Nucleic Acids Res.">
        <title>The rice annotation project database (RAP-DB): 2008 update.</title>
        <authorList>
            <consortium name="The rice annotation project (RAP)"/>
        </authorList>
    </citation>
    <scope>GENOME REANNOTATION</scope>
    <source>
        <strain evidence="3">cv. Nipponbare</strain>
    </source>
</reference>
<evidence type="ECO:0000313" key="3">
    <source>
        <dbReference type="Proteomes" id="UP000000763"/>
    </source>
</evidence>
<name>Q10GW6_ORYSJ</name>
<evidence type="ECO:0000256" key="1">
    <source>
        <dbReference type="SAM" id="MobiDB-lite"/>
    </source>
</evidence>
<reference evidence="3" key="1">
    <citation type="journal article" date="2005" name="Nature">
        <title>The map-based sequence of the rice genome.</title>
        <authorList>
            <consortium name="International rice genome sequencing project (IRGSP)"/>
            <person name="Matsumoto T."/>
            <person name="Wu J."/>
            <person name="Kanamori H."/>
            <person name="Katayose Y."/>
            <person name="Fujisawa M."/>
            <person name="Namiki N."/>
            <person name="Mizuno H."/>
            <person name="Yamamoto K."/>
            <person name="Antonio B.A."/>
            <person name="Baba T."/>
            <person name="Sakata K."/>
            <person name="Nagamura Y."/>
            <person name="Aoki H."/>
            <person name="Arikawa K."/>
            <person name="Arita K."/>
            <person name="Bito T."/>
            <person name="Chiden Y."/>
            <person name="Fujitsuka N."/>
            <person name="Fukunaka R."/>
            <person name="Hamada M."/>
            <person name="Harada C."/>
            <person name="Hayashi A."/>
            <person name="Hijishita S."/>
            <person name="Honda M."/>
            <person name="Hosokawa S."/>
            <person name="Ichikawa Y."/>
            <person name="Idonuma A."/>
            <person name="Iijima M."/>
            <person name="Ikeda M."/>
            <person name="Ikeno M."/>
            <person name="Ito K."/>
            <person name="Ito S."/>
            <person name="Ito T."/>
            <person name="Ito Y."/>
            <person name="Ito Y."/>
            <person name="Iwabuchi A."/>
            <person name="Kamiya K."/>
            <person name="Karasawa W."/>
            <person name="Kurita K."/>
            <person name="Katagiri S."/>
            <person name="Kikuta A."/>
            <person name="Kobayashi H."/>
            <person name="Kobayashi N."/>
            <person name="Machita K."/>
            <person name="Maehara T."/>
            <person name="Masukawa M."/>
            <person name="Mizubayashi T."/>
            <person name="Mukai Y."/>
            <person name="Nagasaki H."/>
            <person name="Nagata Y."/>
            <person name="Naito S."/>
            <person name="Nakashima M."/>
            <person name="Nakama Y."/>
            <person name="Nakamichi Y."/>
            <person name="Nakamura M."/>
            <person name="Meguro A."/>
            <person name="Negishi M."/>
            <person name="Ohta I."/>
            <person name="Ohta T."/>
            <person name="Okamoto M."/>
            <person name="Ono N."/>
            <person name="Saji S."/>
            <person name="Sakaguchi M."/>
            <person name="Sakai K."/>
            <person name="Shibata M."/>
            <person name="Shimokawa T."/>
            <person name="Song J."/>
            <person name="Takazaki Y."/>
            <person name="Terasawa K."/>
            <person name="Tsugane M."/>
            <person name="Tsuji K."/>
            <person name="Ueda S."/>
            <person name="Waki K."/>
            <person name="Yamagata H."/>
            <person name="Yamamoto M."/>
            <person name="Yamamoto S."/>
            <person name="Yamane H."/>
            <person name="Yoshiki S."/>
            <person name="Yoshihara R."/>
            <person name="Yukawa K."/>
            <person name="Zhong H."/>
            <person name="Yano M."/>
            <person name="Yuan Q."/>
            <person name="Ouyang S."/>
            <person name="Liu J."/>
            <person name="Jones K.M."/>
            <person name="Gansberger K."/>
            <person name="Moffat K."/>
            <person name="Hill J."/>
            <person name="Bera J."/>
            <person name="Fadrosh D."/>
            <person name="Jin S."/>
            <person name="Johri S."/>
            <person name="Kim M."/>
            <person name="Overton L."/>
            <person name="Reardon M."/>
            <person name="Tsitrin T."/>
            <person name="Vuong H."/>
            <person name="Weaver B."/>
            <person name="Ciecko A."/>
            <person name="Tallon L."/>
            <person name="Jackson J."/>
            <person name="Pai G."/>
            <person name="Aken S.V."/>
            <person name="Utterback T."/>
            <person name="Reidmuller S."/>
            <person name="Feldblyum T."/>
            <person name="Hsiao J."/>
            <person name="Zismann V."/>
            <person name="Iobst S."/>
            <person name="de Vazeille A.R."/>
            <person name="Buell C.R."/>
            <person name="Ying K."/>
            <person name="Li Y."/>
            <person name="Lu T."/>
            <person name="Huang Y."/>
            <person name="Zhao Q."/>
            <person name="Feng Q."/>
            <person name="Zhang L."/>
            <person name="Zhu J."/>
            <person name="Weng Q."/>
            <person name="Mu J."/>
            <person name="Lu Y."/>
            <person name="Fan D."/>
            <person name="Liu Y."/>
            <person name="Guan J."/>
            <person name="Zhang Y."/>
            <person name="Yu S."/>
            <person name="Liu X."/>
            <person name="Zhang Y."/>
            <person name="Hong G."/>
            <person name="Han B."/>
            <person name="Choisne N."/>
            <person name="Demange N."/>
            <person name="Orjeda G."/>
            <person name="Samain S."/>
            <person name="Cattolico L."/>
            <person name="Pelletier E."/>
            <person name="Couloux A."/>
            <person name="Segurens B."/>
            <person name="Wincker P."/>
            <person name="D'Hont A."/>
            <person name="Scarpelli C."/>
            <person name="Weissenbach J."/>
            <person name="Salanoubat M."/>
            <person name="Quetier F."/>
            <person name="Yu Y."/>
            <person name="Kim H.R."/>
            <person name="Rambo T."/>
            <person name="Currie J."/>
            <person name="Collura K."/>
            <person name="Luo M."/>
            <person name="Yang T."/>
            <person name="Ammiraju J.S.S."/>
            <person name="Engler F."/>
            <person name="Soderlund C."/>
            <person name="Wing R.A."/>
            <person name="Palmer L.E."/>
            <person name="de la Bastide M."/>
            <person name="Spiegel L."/>
            <person name="Nascimento L."/>
            <person name="Zutavern T."/>
            <person name="O'Shaughnessy A."/>
            <person name="Dike S."/>
            <person name="Dedhia N."/>
            <person name="Preston R."/>
            <person name="Balija V."/>
            <person name="McCombie W.R."/>
            <person name="Chow T."/>
            <person name="Chen H."/>
            <person name="Chung M."/>
            <person name="Chen C."/>
            <person name="Shaw J."/>
            <person name="Wu H."/>
            <person name="Hsiao K."/>
            <person name="Chao Y."/>
            <person name="Chu M."/>
            <person name="Cheng C."/>
            <person name="Hour A."/>
            <person name="Lee P."/>
            <person name="Lin S."/>
            <person name="Lin Y."/>
            <person name="Liou J."/>
            <person name="Liu S."/>
            <person name="Hsing Y."/>
            <person name="Raghuvanshi S."/>
            <person name="Mohanty A."/>
            <person name="Bharti A.K."/>
            <person name="Gaur A."/>
            <person name="Gupta V."/>
            <person name="Kumar D."/>
            <person name="Ravi V."/>
            <person name="Vij S."/>
            <person name="Kapur A."/>
            <person name="Khurana P."/>
            <person name="Khurana P."/>
            <person name="Khurana J.P."/>
            <person name="Tyagi A.K."/>
            <person name="Gaikwad K."/>
            <person name="Singh A."/>
            <person name="Dalal V."/>
            <person name="Srivastava S."/>
            <person name="Dixit A."/>
            <person name="Pal A.K."/>
            <person name="Ghazi I.A."/>
            <person name="Yadav M."/>
            <person name="Pandit A."/>
            <person name="Bhargava A."/>
            <person name="Sureshbabu K."/>
            <person name="Batra K."/>
            <person name="Sharma T.R."/>
            <person name="Mohapatra T."/>
            <person name="Singh N.K."/>
            <person name="Messing J."/>
            <person name="Nelson A.B."/>
            <person name="Fuks G."/>
            <person name="Kavchok S."/>
            <person name="Keizer G."/>
            <person name="Linton E."/>
            <person name="Llaca V."/>
            <person name="Song R."/>
            <person name="Tanyolac B."/>
            <person name="Young S."/>
            <person name="Ho-Il K."/>
            <person name="Hahn J.H."/>
            <person name="Sangsakoo G."/>
            <person name="Vanavichit A."/>
            <person name="de Mattos Luiz.A.T."/>
            <person name="Zimmer P.D."/>
            <person name="Malone G."/>
            <person name="Dellagostin O."/>
            <person name="de Oliveira A.C."/>
            <person name="Bevan M."/>
            <person name="Bancroft I."/>
            <person name="Minx P."/>
            <person name="Cordum H."/>
            <person name="Wilson R."/>
            <person name="Cheng Z."/>
            <person name="Jin W."/>
            <person name="Jiang J."/>
            <person name="Leong S.A."/>
            <person name="Iwama H."/>
            <person name="Gojobori T."/>
            <person name="Itoh T."/>
            <person name="Niimura Y."/>
            <person name="Fujii Y."/>
            <person name="Habara T."/>
            <person name="Sakai H."/>
            <person name="Sato Y."/>
            <person name="Wilson G."/>
            <person name="Kumar K."/>
            <person name="McCouch S."/>
            <person name="Juretic N."/>
            <person name="Hoen D."/>
            <person name="Wright S."/>
            <person name="Bruskiewich R."/>
            <person name="Bureau T."/>
            <person name="Miyao A."/>
            <person name="Hirochika H."/>
            <person name="Nishikawa T."/>
            <person name="Kadowaki K."/>
            <person name="Sugiura M."/>
            <person name="Burr B."/>
            <person name="Sasaki T."/>
        </authorList>
    </citation>
    <scope>NUCLEOTIDE SEQUENCE [LARGE SCALE GENOMIC DNA]</scope>
    <source>
        <strain evidence="3">cv. Nipponbare</strain>
    </source>
</reference>
<feature type="compositionally biased region" description="Basic and acidic residues" evidence="1">
    <location>
        <begin position="73"/>
        <end position="88"/>
    </location>
</feature>
<dbReference type="EMBL" id="AC136972">
    <property type="protein sequence ID" value="AAR00609.1"/>
    <property type="molecule type" value="Genomic_DNA"/>
</dbReference>
<protein>
    <submittedName>
        <fullName evidence="2">Uncharacterized protein</fullName>
    </submittedName>
</protein>
<sequence length="88" mass="9787">MAMLVQACPRRARPNSSFGQFNMQGDACAQSSAFNVEVSQHNEDNIGIDMQSLHIEQVEQTELPSTVQQHAMGEADERGRDKCYSGRD</sequence>
<feature type="region of interest" description="Disordered" evidence="1">
    <location>
        <begin position="65"/>
        <end position="88"/>
    </location>
</feature>
<dbReference type="Proteomes" id="UP000000763">
    <property type="component" value="Chromosome 3"/>
</dbReference>
<evidence type="ECO:0000313" key="2">
    <source>
        <dbReference type="EMBL" id="AAR00609.1"/>
    </source>
</evidence>
<proteinExistence type="predicted"/>